<protein>
    <submittedName>
        <fullName evidence="4">N-acetyltransferase</fullName>
    </submittedName>
</protein>
<gene>
    <name evidence="4" type="ORF">Arub01_58810</name>
</gene>
<evidence type="ECO:0000256" key="2">
    <source>
        <dbReference type="ARBA" id="ARBA00023315"/>
    </source>
</evidence>
<evidence type="ECO:0000313" key="5">
    <source>
        <dbReference type="Proteomes" id="UP001165124"/>
    </source>
</evidence>
<dbReference type="InterPro" id="IPR000182">
    <property type="entry name" value="GNAT_dom"/>
</dbReference>
<evidence type="ECO:0000256" key="1">
    <source>
        <dbReference type="ARBA" id="ARBA00022679"/>
    </source>
</evidence>
<dbReference type="PROSITE" id="PS51186">
    <property type="entry name" value="GNAT"/>
    <property type="match status" value="1"/>
</dbReference>
<keyword evidence="1" id="KW-0808">Transferase</keyword>
<evidence type="ECO:0000259" key="3">
    <source>
        <dbReference type="PROSITE" id="PS51186"/>
    </source>
</evidence>
<dbReference type="Proteomes" id="UP001165124">
    <property type="component" value="Unassembled WGS sequence"/>
</dbReference>
<proteinExistence type="predicted"/>
<accession>A0A9W6UYW8</accession>
<dbReference type="PANTHER" id="PTHR43877">
    <property type="entry name" value="AMINOALKYLPHOSPHONATE N-ACETYLTRANSFERASE-RELATED-RELATED"/>
    <property type="match status" value="1"/>
</dbReference>
<dbReference type="GO" id="GO:0016747">
    <property type="term" value="F:acyltransferase activity, transferring groups other than amino-acyl groups"/>
    <property type="evidence" value="ECO:0007669"/>
    <property type="project" value="InterPro"/>
</dbReference>
<comment type="caution">
    <text evidence="4">The sequence shown here is derived from an EMBL/GenBank/DDBJ whole genome shotgun (WGS) entry which is preliminary data.</text>
</comment>
<organism evidence="4 5">
    <name type="scientific">Actinomadura rubrobrunea</name>
    <dbReference type="NCBI Taxonomy" id="115335"/>
    <lineage>
        <taxon>Bacteria</taxon>
        <taxon>Bacillati</taxon>
        <taxon>Actinomycetota</taxon>
        <taxon>Actinomycetes</taxon>
        <taxon>Streptosporangiales</taxon>
        <taxon>Thermomonosporaceae</taxon>
        <taxon>Actinomadura</taxon>
    </lineage>
</organism>
<keyword evidence="5" id="KW-1185">Reference proteome</keyword>
<reference evidence="4" key="1">
    <citation type="submission" date="2023-02" db="EMBL/GenBank/DDBJ databases">
        <title>Actinomadura rubrobrunea NBRC 14622.</title>
        <authorList>
            <person name="Ichikawa N."/>
            <person name="Sato H."/>
            <person name="Tonouchi N."/>
        </authorList>
    </citation>
    <scope>NUCLEOTIDE SEQUENCE</scope>
    <source>
        <strain evidence="4">NBRC 14622</strain>
    </source>
</reference>
<feature type="domain" description="N-acetyltransferase" evidence="3">
    <location>
        <begin position="2"/>
        <end position="213"/>
    </location>
</feature>
<dbReference type="EMBL" id="BSRZ01000030">
    <property type="protein sequence ID" value="GLW67638.1"/>
    <property type="molecule type" value="Genomic_DNA"/>
</dbReference>
<dbReference type="RefSeq" id="WP_067917576.1">
    <property type="nucleotide sequence ID" value="NZ_BSRZ01000030.1"/>
</dbReference>
<evidence type="ECO:0000313" key="4">
    <source>
        <dbReference type="EMBL" id="GLW67638.1"/>
    </source>
</evidence>
<sequence length="213" mass="23949">MVKIRTFTERDRPVLHALFARARKGSPSDSLWGHDESEAAVYLRPYMDLEPGSLLLAIDGGRVIGYLAGCLDSAAFPSEVARVDQAIRRYRPFLRPRSAGFFARGLVDVAWAALRRAPVAGDFHDPRWPAHLHINVVPEARGSGAADRLMDHWLERVTDHGVAGCHLQTVAENMRAIRFFKRKGFVAHGPARVIPGLRYKGRRVHQRTMVWNP</sequence>
<dbReference type="InterPro" id="IPR050832">
    <property type="entry name" value="Bact_Acetyltransf"/>
</dbReference>
<name>A0A9W6UYW8_9ACTN</name>
<dbReference type="Pfam" id="PF00583">
    <property type="entry name" value="Acetyltransf_1"/>
    <property type="match status" value="1"/>
</dbReference>
<dbReference type="SUPFAM" id="SSF55729">
    <property type="entry name" value="Acyl-CoA N-acyltransferases (Nat)"/>
    <property type="match status" value="1"/>
</dbReference>
<dbReference type="InterPro" id="IPR016181">
    <property type="entry name" value="Acyl_CoA_acyltransferase"/>
</dbReference>
<keyword evidence="2" id="KW-0012">Acyltransferase</keyword>
<dbReference type="AlphaFoldDB" id="A0A9W6UYW8"/>
<dbReference type="Gene3D" id="3.40.630.30">
    <property type="match status" value="1"/>
</dbReference>